<name>A0A2V5IH59_9EURO</name>
<proteinExistence type="predicted"/>
<dbReference type="PANTHER" id="PTHR37458:SF1">
    <property type="entry name" value="THISBE"/>
    <property type="match status" value="1"/>
</dbReference>
<organism evidence="3 4">
    <name type="scientific">Aspergillus indologenus CBS 114.80</name>
    <dbReference type="NCBI Taxonomy" id="1450541"/>
    <lineage>
        <taxon>Eukaryota</taxon>
        <taxon>Fungi</taxon>
        <taxon>Dikarya</taxon>
        <taxon>Ascomycota</taxon>
        <taxon>Pezizomycotina</taxon>
        <taxon>Eurotiomycetes</taxon>
        <taxon>Eurotiomycetidae</taxon>
        <taxon>Eurotiales</taxon>
        <taxon>Aspergillaceae</taxon>
        <taxon>Aspergillus</taxon>
        <taxon>Aspergillus subgen. Circumdati</taxon>
    </lineage>
</organism>
<evidence type="ECO:0000256" key="2">
    <source>
        <dbReference type="SAM" id="MobiDB-lite"/>
    </source>
</evidence>
<feature type="compositionally biased region" description="Basic and acidic residues" evidence="2">
    <location>
        <begin position="348"/>
        <end position="357"/>
    </location>
</feature>
<feature type="region of interest" description="Disordered" evidence="2">
    <location>
        <begin position="224"/>
        <end position="244"/>
    </location>
</feature>
<dbReference type="AlphaFoldDB" id="A0A2V5IH59"/>
<reference evidence="3 4" key="1">
    <citation type="submission" date="2018-02" db="EMBL/GenBank/DDBJ databases">
        <title>The genomes of Aspergillus section Nigri reveals drivers in fungal speciation.</title>
        <authorList>
            <consortium name="DOE Joint Genome Institute"/>
            <person name="Vesth T.C."/>
            <person name="Nybo J."/>
            <person name="Theobald S."/>
            <person name="Brandl J."/>
            <person name="Frisvad J.C."/>
            <person name="Nielsen K.F."/>
            <person name="Lyhne E.K."/>
            <person name="Kogle M.E."/>
            <person name="Kuo A."/>
            <person name="Riley R."/>
            <person name="Clum A."/>
            <person name="Nolan M."/>
            <person name="Lipzen A."/>
            <person name="Salamov A."/>
            <person name="Henrissat B."/>
            <person name="Wiebenga A."/>
            <person name="De vries R.P."/>
            <person name="Grigoriev I.V."/>
            <person name="Mortensen U.H."/>
            <person name="Andersen M.R."/>
            <person name="Baker S.E."/>
        </authorList>
    </citation>
    <scope>NUCLEOTIDE SEQUENCE [LARGE SCALE GENOMIC DNA]</scope>
    <source>
        <strain evidence="3 4">CBS 114.80</strain>
    </source>
</reference>
<keyword evidence="4" id="KW-1185">Reference proteome</keyword>
<evidence type="ECO:0000313" key="3">
    <source>
        <dbReference type="EMBL" id="PYI36038.1"/>
    </source>
</evidence>
<feature type="region of interest" description="Disordered" evidence="2">
    <location>
        <begin position="348"/>
        <end position="381"/>
    </location>
</feature>
<feature type="coiled-coil region" evidence="1">
    <location>
        <begin position="103"/>
        <end position="137"/>
    </location>
</feature>
<gene>
    <name evidence="3" type="ORF">BP00DRAFT_171279</name>
</gene>
<evidence type="ECO:0000313" key="4">
    <source>
        <dbReference type="Proteomes" id="UP000248817"/>
    </source>
</evidence>
<dbReference type="GO" id="GO:0048018">
    <property type="term" value="F:receptor ligand activity"/>
    <property type="evidence" value="ECO:0007669"/>
    <property type="project" value="TreeGrafter"/>
</dbReference>
<feature type="region of interest" description="Disordered" evidence="2">
    <location>
        <begin position="628"/>
        <end position="651"/>
    </location>
</feature>
<sequence>MSNYNNNNRNHNRNNNNNNNNRNNNNNNNNNNRNNNNRNNSNSNSNNNRNNNSNSNNRNNNRLSLHELQQDKEVLDHLRDRNESPEVKADWFYQTLDHNKTQLTHAEQKAVNLDTENTQLKDQLLALTKALTETEKQWSRKEQALRQELQASNKRGKRHEKNFIKSKRENANLKVRTARQEELFNEARERCRQMGQNAKHRNKSLKDLQNQLVRYSKEVGEAKKELRHSLQRNSSSDESVESLNDKLEEENLCLNEKLRRAVRMASAQDDALYLVAKGKSKEEIQNKNKKNNSKRNSQQDDEMVDVLDESNRSHLLEGFSQKLAAFTNYAKRSHGYDTAYDHDMADVSADPHNDPRTGKRWWRGGEEETPEERKKRKKREIPQSMVAQLWNQPRENMLVDQGSSVWVEEPRVPLYLPPTPTEPRCEARSRKRGFADFSLEGEAMAPDPILEMGDHLKRMRMGDLEFDFEWPSQAPDSGFMAITKMLDDMNVSRTYLDEITPETALEQFLVIIQTAMTTEMQRTPTIEELLEKVVWYLKEASAVNFNQLQSRLQQSQAPALPPPPLVPEARVISVKQPTEQASTAPEKVLPREKTRFVGPSYLPPKHKPTMLRSSFPTTAKEWTKLSADQDYQKEAEAHKAADPSEPEHVLQPHEPRDFRKFGGAIDFDPPKQRPWLRRLGYAGGFCALAYIALSRYYAAQNPASLWMDSNEVPLELLRVLRKSHFDEREIVQIMRYGAARFADINAGILG</sequence>
<protein>
    <submittedName>
        <fullName evidence="3">Uncharacterized protein</fullName>
    </submittedName>
</protein>
<feature type="region of interest" description="Disordered" evidence="2">
    <location>
        <begin position="281"/>
        <end position="301"/>
    </location>
</feature>
<accession>A0A2V5IH59</accession>
<feature type="region of interest" description="Disordered" evidence="2">
    <location>
        <begin position="1"/>
        <end position="61"/>
    </location>
</feature>
<dbReference type="EMBL" id="KZ825466">
    <property type="protein sequence ID" value="PYI36038.1"/>
    <property type="molecule type" value="Genomic_DNA"/>
</dbReference>
<dbReference type="Proteomes" id="UP000248817">
    <property type="component" value="Unassembled WGS sequence"/>
</dbReference>
<keyword evidence="1" id="KW-0175">Coiled coil</keyword>
<evidence type="ECO:0000256" key="1">
    <source>
        <dbReference type="SAM" id="Coils"/>
    </source>
</evidence>
<feature type="compositionally biased region" description="Basic and acidic residues" evidence="2">
    <location>
        <begin position="630"/>
        <end position="651"/>
    </location>
</feature>
<dbReference type="PANTHER" id="PTHR37458">
    <property type="entry name" value="THISBE"/>
    <property type="match status" value="1"/>
</dbReference>